<gene>
    <name evidence="2" type="ORF">Forpi1262_v011554</name>
</gene>
<evidence type="ECO:0000313" key="3">
    <source>
        <dbReference type="Proteomes" id="UP000693942"/>
    </source>
</evidence>
<evidence type="ECO:0000256" key="1">
    <source>
        <dbReference type="SAM" id="SignalP"/>
    </source>
</evidence>
<sequence>MLLSTKALALAINCFLPLAAAASYDYCACQTKTDGALDDTKTSLVARSCGDSYSFVYGPAINDANSKQPWLRRDKGAGPRFQGLFLQSIFGKIEGNLFYNLCRDVGAADSSCFNCARLQQNGPSQGGTFQCTDTEKVYDNY</sequence>
<proteinExistence type="predicted"/>
<reference evidence="2" key="1">
    <citation type="submission" date="2021-04" db="EMBL/GenBank/DDBJ databases">
        <title>First draft genome resource for Brassicaceae pathogens Fusarium oxysporum f. sp. raphani and Fusarium oxysporum f. sp. rapae.</title>
        <authorList>
            <person name="Asai S."/>
        </authorList>
    </citation>
    <scope>NUCLEOTIDE SEQUENCE</scope>
    <source>
        <strain evidence="2">Tf1262</strain>
    </source>
</reference>
<accession>A0A8J5PV66</accession>
<dbReference type="EMBL" id="JAELUR010000009">
    <property type="protein sequence ID" value="KAG7426985.1"/>
    <property type="molecule type" value="Genomic_DNA"/>
</dbReference>
<protein>
    <recommendedName>
        <fullName evidence="4">Cyanovirin-N domain-containing protein</fullName>
    </recommendedName>
</protein>
<comment type="caution">
    <text evidence="2">The sequence shown here is derived from an EMBL/GenBank/DDBJ whole genome shotgun (WGS) entry which is preliminary data.</text>
</comment>
<name>A0A8J5PV66_FUSOX</name>
<evidence type="ECO:0000313" key="2">
    <source>
        <dbReference type="EMBL" id="KAG7426985.1"/>
    </source>
</evidence>
<keyword evidence="1" id="KW-0732">Signal</keyword>
<evidence type="ECO:0008006" key="4">
    <source>
        <dbReference type="Google" id="ProtNLM"/>
    </source>
</evidence>
<dbReference type="Proteomes" id="UP000693942">
    <property type="component" value="Unassembled WGS sequence"/>
</dbReference>
<feature type="signal peptide" evidence="1">
    <location>
        <begin position="1"/>
        <end position="21"/>
    </location>
</feature>
<organism evidence="2 3">
    <name type="scientific">Fusarium oxysporum f. sp. raphani</name>
    <dbReference type="NCBI Taxonomy" id="96318"/>
    <lineage>
        <taxon>Eukaryota</taxon>
        <taxon>Fungi</taxon>
        <taxon>Dikarya</taxon>
        <taxon>Ascomycota</taxon>
        <taxon>Pezizomycotina</taxon>
        <taxon>Sordariomycetes</taxon>
        <taxon>Hypocreomycetidae</taxon>
        <taxon>Hypocreales</taxon>
        <taxon>Nectriaceae</taxon>
        <taxon>Fusarium</taxon>
        <taxon>Fusarium oxysporum species complex</taxon>
    </lineage>
</organism>
<feature type="chain" id="PRO_5035164069" description="Cyanovirin-N domain-containing protein" evidence="1">
    <location>
        <begin position="22"/>
        <end position="141"/>
    </location>
</feature>
<dbReference type="AlphaFoldDB" id="A0A8J5PV66"/>